<name>A0A2T3ATP3_AMORE</name>
<dbReference type="EMBL" id="KZ679016">
    <property type="protein sequence ID" value="PSS10859.1"/>
    <property type="molecule type" value="Genomic_DNA"/>
</dbReference>
<sequence>MARVSNTSASGTKAAKPARKKFAVPPVKVACLECRAARTRCDGKPDCSNCTTKGKVCIYTQSKRGGSRIRKRRQSSSDGDASSNNKEFNHCSLSILPEFNQASFAEPLGLVAPGGGLRQLDLSLEDTDFIFDAIFSTRDESLDSGYDTSDHTGSCSESDHPRSCIRVYSSDQDILAAYYTYIHPYLPVLPAPEPGQVYDNPEVGIRRAPDSIFNSVSAADFEPSTPLSLAISALLALIPHPEDTDPSGTESVHLRREQAQAFAQSAYESIEIESELVDSNTQPGEALSREIDPLDRNPFHPRNPLQNESIIALLMLSTYEYAQRGNIAKMRNRAGQALNAALNLGLHSKADEDGYYAEANRRVWWMTYITVCQGSILSNSPPPILLYDPRFTTLGPTFSADTEAWTDFLQAQHVIVSATQFVIDLDVTLKTNSNTSAIWQRMLELEGLIEPLIAKADTWTLESFPPVMLDSSELKVSQALRGIARIKLNSARIKLHRYCAFSDVPVFTKKHCDLKSATESRVQSEAPMAPNCSCSTTFHQLSNMDLSPNSSMSPPSTTNCGILPFSSTFSAKVCLKSSFNIARSFQSLPYPQPAPSSDPMHFFSAMKDIKVPRMMPVFACCAMQSSYAMIMLCYKTRAMGFVGAVDDGRESPASKLLSQLQDGLGLILDALRNYSLAYEALGGMRDQIEVATQSVNNMQVSPIPDH</sequence>
<evidence type="ECO:0000256" key="1">
    <source>
        <dbReference type="ARBA" id="ARBA00023242"/>
    </source>
</evidence>
<dbReference type="GO" id="GO:0008270">
    <property type="term" value="F:zinc ion binding"/>
    <property type="evidence" value="ECO:0007669"/>
    <property type="project" value="InterPro"/>
</dbReference>
<protein>
    <recommendedName>
        <fullName evidence="3">Zn(2)-C6 fungal-type domain-containing protein</fullName>
    </recommendedName>
</protein>
<evidence type="ECO:0000256" key="2">
    <source>
        <dbReference type="SAM" id="MobiDB-lite"/>
    </source>
</evidence>
<dbReference type="PANTHER" id="PTHR47431">
    <property type="entry name" value="ZN(II)2CYS6 TRANSCRIPTION FACTOR (EUROFUNG)-RELATED"/>
    <property type="match status" value="1"/>
</dbReference>
<dbReference type="SMART" id="SM00066">
    <property type="entry name" value="GAL4"/>
    <property type="match status" value="1"/>
</dbReference>
<proteinExistence type="predicted"/>
<dbReference type="OrthoDB" id="2123952at2759"/>
<organism evidence="4 5">
    <name type="scientific">Amorphotheca resinae ATCC 22711</name>
    <dbReference type="NCBI Taxonomy" id="857342"/>
    <lineage>
        <taxon>Eukaryota</taxon>
        <taxon>Fungi</taxon>
        <taxon>Dikarya</taxon>
        <taxon>Ascomycota</taxon>
        <taxon>Pezizomycotina</taxon>
        <taxon>Leotiomycetes</taxon>
        <taxon>Helotiales</taxon>
        <taxon>Amorphothecaceae</taxon>
        <taxon>Amorphotheca</taxon>
    </lineage>
</organism>
<dbReference type="Pfam" id="PF00172">
    <property type="entry name" value="Zn_clus"/>
    <property type="match status" value="1"/>
</dbReference>
<dbReference type="CDD" id="cd12148">
    <property type="entry name" value="fungal_TF_MHR"/>
    <property type="match status" value="1"/>
</dbReference>
<dbReference type="CDD" id="cd00067">
    <property type="entry name" value="GAL4"/>
    <property type="match status" value="1"/>
</dbReference>
<feature type="domain" description="Zn(2)-C6 fungal-type" evidence="3">
    <location>
        <begin position="30"/>
        <end position="59"/>
    </location>
</feature>
<dbReference type="Proteomes" id="UP000241818">
    <property type="component" value="Unassembled WGS sequence"/>
</dbReference>
<accession>A0A2T3ATP3</accession>
<dbReference type="STRING" id="857342.A0A2T3ATP3"/>
<feature type="region of interest" description="Disordered" evidence="2">
    <location>
        <begin position="142"/>
        <end position="162"/>
    </location>
</feature>
<dbReference type="InterPro" id="IPR036864">
    <property type="entry name" value="Zn2-C6_fun-type_DNA-bd_sf"/>
</dbReference>
<dbReference type="SUPFAM" id="SSF57701">
    <property type="entry name" value="Zn2/Cys6 DNA-binding domain"/>
    <property type="match status" value="1"/>
</dbReference>
<reference evidence="4 5" key="1">
    <citation type="journal article" date="2018" name="New Phytol.">
        <title>Comparative genomics and transcriptomics depict ericoid mycorrhizal fungi as versatile saprotrophs and plant mutualists.</title>
        <authorList>
            <person name="Martino E."/>
            <person name="Morin E."/>
            <person name="Grelet G.A."/>
            <person name="Kuo A."/>
            <person name="Kohler A."/>
            <person name="Daghino S."/>
            <person name="Barry K.W."/>
            <person name="Cichocki N."/>
            <person name="Clum A."/>
            <person name="Dockter R.B."/>
            <person name="Hainaut M."/>
            <person name="Kuo R.C."/>
            <person name="LaButti K."/>
            <person name="Lindahl B.D."/>
            <person name="Lindquist E.A."/>
            <person name="Lipzen A."/>
            <person name="Khouja H.R."/>
            <person name="Magnuson J."/>
            <person name="Murat C."/>
            <person name="Ohm R.A."/>
            <person name="Singer S.W."/>
            <person name="Spatafora J.W."/>
            <person name="Wang M."/>
            <person name="Veneault-Fourrey C."/>
            <person name="Henrissat B."/>
            <person name="Grigoriev I.V."/>
            <person name="Martin F.M."/>
            <person name="Perotto S."/>
        </authorList>
    </citation>
    <scope>NUCLEOTIDE SEQUENCE [LARGE SCALE GENOMIC DNA]</scope>
    <source>
        <strain evidence="4 5">ATCC 22711</strain>
    </source>
</reference>
<dbReference type="GO" id="GO:0000981">
    <property type="term" value="F:DNA-binding transcription factor activity, RNA polymerase II-specific"/>
    <property type="evidence" value="ECO:0007669"/>
    <property type="project" value="InterPro"/>
</dbReference>
<dbReference type="PROSITE" id="PS00463">
    <property type="entry name" value="ZN2_CY6_FUNGAL_1"/>
    <property type="match status" value="1"/>
</dbReference>
<dbReference type="InParanoid" id="A0A2T3ATP3"/>
<evidence type="ECO:0000313" key="4">
    <source>
        <dbReference type="EMBL" id="PSS10859.1"/>
    </source>
</evidence>
<dbReference type="InterPro" id="IPR001138">
    <property type="entry name" value="Zn2Cys6_DnaBD"/>
</dbReference>
<gene>
    <name evidence="4" type="ORF">M430DRAFT_44985</name>
</gene>
<keyword evidence="1" id="KW-0539">Nucleus</keyword>
<keyword evidence="5" id="KW-1185">Reference proteome</keyword>
<dbReference type="PANTHER" id="PTHR47431:SF5">
    <property type="entry name" value="ZN(II)2CYS6 TRANSCRIPTION FACTOR (EUROFUNG)"/>
    <property type="match status" value="1"/>
</dbReference>
<dbReference type="Gene3D" id="4.10.240.10">
    <property type="entry name" value="Zn(2)-C6 fungal-type DNA-binding domain"/>
    <property type="match status" value="1"/>
</dbReference>
<evidence type="ECO:0000259" key="3">
    <source>
        <dbReference type="PROSITE" id="PS50048"/>
    </source>
</evidence>
<dbReference type="RefSeq" id="XP_024718038.1">
    <property type="nucleotide sequence ID" value="XM_024867735.1"/>
</dbReference>
<dbReference type="PROSITE" id="PS50048">
    <property type="entry name" value="ZN2_CY6_FUNGAL_2"/>
    <property type="match status" value="1"/>
</dbReference>
<dbReference type="AlphaFoldDB" id="A0A2T3ATP3"/>
<dbReference type="GeneID" id="36575816"/>
<evidence type="ECO:0000313" key="5">
    <source>
        <dbReference type="Proteomes" id="UP000241818"/>
    </source>
</evidence>